<keyword evidence="3" id="KW-0812">Transmembrane</keyword>
<keyword evidence="3" id="KW-0472">Membrane</keyword>
<dbReference type="AlphaFoldDB" id="A0A6N2CCJ8"/>
<dbReference type="GO" id="GO:0000785">
    <property type="term" value="C:chromatin"/>
    <property type="evidence" value="ECO:0007669"/>
    <property type="project" value="TreeGrafter"/>
</dbReference>
<dbReference type="EMBL" id="RXGB01000075">
    <property type="protein sequence ID" value="TMX05393.1"/>
    <property type="molecule type" value="Genomic_DNA"/>
</dbReference>
<dbReference type="Pfam" id="PF00076">
    <property type="entry name" value="RRM_1"/>
    <property type="match status" value="1"/>
</dbReference>
<gene>
    <name evidence="5" type="ORF">EJD97_023221</name>
</gene>
<evidence type="ECO:0000256" key="2">
    <source>
        <dbReference type="ARBA" id="ARBA00023242"/>
    </source>
</evidence>
<organism evidence="5">
    <name type="scientific">Solanum chilense</name>
    <name type="common">Tomato</name>
    <name type="synonym">Lycopersicon chilense</name>
    <dbReference type="NCBI Taxonomy" id="4083"/>
    <lineage>
        <taxon>Eukaryota</taxon>
        <taxon>Viridiplantae</taxon>
        <taxon>Streptophyta</taxon>
        <taxon>Embryophyta</taxon>
        <taxon>Tracheophyta</taxon>
        <taxon>Spermatophyta</taxon>
        <taxon>Magnoliopsida</taxon>
        <taxon>eudicotyledons</taxon>
        <taxon>Gunneridae</taxon>
        <taxon>Pentapetalae</taxon>
        <taxon>asterids</taxon>
        <taxon>lamiids</taxon>
        <taxon>Solanales</taxon>
        <taxon>Solanaceae</taxon>
        <taxon>Solanoideae</taxon>
        <taxon>Solaneae</taxon>
        <taxon>Solanum</taxon>
        <taxon>Solanum subgen. Lycopersicon</taxon>
    </lineage>
</organism>
<accession>A0A6N2CCJ8</accession>
<comment type="caution">
    <text evidence="5">The sequence shown here is derived from an EMBL/GenBank/DDBJ whole genome shotgun (WGS) entry which is preliminary data.</text>
</comment>
<proteinExistence type="predicted"/>
<dbReference type="SUPFAM" id="SSF54928">
    <property type="entry name" value="RNA-binding domain, RBD"/>
    <property type="match status" value="1"/>
</dbReference>
<evidence type="ECO:0000259" key="4">
    <source>
        <dbReference type="Pfam" id="PF00076"/>
    </source>
</evidence>
<evidence type="ECO:0000313" key="5">
    <source>
        <dbReference type="EMBL" id="TMX05393.1"/>
    </source>
</evidence>
<feature type="transmembrane region" description="Helical" evidence="3">
    <location>
        <begin position="114"/>
        <end position="134"/>
    </location>
</feature>
<keyword evidence="3" id="KW-1133">Transmembrane helix</keyword>
<dbReference type="PANTHER" id="PTHR48033:SF4">
    <property type="entry name" value="OS08G0320100 PROTEIN"/>
    <property type="match status" value="1"/>
</dbReference>
<dbReference type="InterPro" id="IPR012677">
    <property type="entry name" value="Nucleotide-bd_a/b_plait_sf"/>
</dbReference>
<protein>
    <recommendedName>
        <fullName evidence="4">RRM domain-containing protein</fullName>
    </recommendedName>
</protein>
<dbReference type="InterPro" id="IPR000504">
    <property type="entry name" value="RRM_dom"/>
</dbReference>
<sequence length="255" mass="27054">IIFEQVEIKRTIREGSAESKDLRTKTVFVGGIAFVMDDDEFKGFFSKYGKVRDCEIIRTMCLSGLEALDLLSFMRNKLISRRQNQRTHHAQHLVLHMVMNLGDVHIMIFMMEDLAIPITTLAMVGVLSLLRIGLLEMGYPSRYGSYGNGYGTGGAGGSCGGGIMGSYGHGGGYGGYGGAVSGAGYEYGPSACYEIVPSVGYGGLGGLYGSGQAMVAAAATTPVAAIVDMYLQNFMPPARLNVGGNAEIIGKQSTS</sequence>
<dbReference type="PANTHER" id="PTHR48033">
    <property type="entry name" value="RNA-BINDING (RRM/RBD/RNP MOTIFS) FAMILY PROTEIN"/>
    <property type="match status" value="1"/>
</dbReference>
<evidence type="ECO:0000256" key="3">
    <source>
        <dbReference type="SAM" id="Phobius"/>
    </source>
</evidence>
<comment type="subcellular location">
    <subcellularLocation>
        <location evidence="1">Nucleus</location>
    </subcellularLocation>
</comment>
<feature type="domain" description="RRM" evidence="4">
    <location>
        <begin position="27"/>
        <end position="58"/>
    </location>
</feature>
<keyword evidence="2" id="KW-0539">Nucleus</keyword>
<dbReference type="GO" id="GO:0003723">
    <property type="term" value="F:RNA binding"/>
    <property type="evidence" value="ECO:0007669"/>
    <property type="project" value="InterPro"/>
</dbReference>
<reference evidence="5" key="1">
    <citation type="submission" date="2019-05" db="EMBL/GenBank/DDBJ databases">
        <title>The de novo reference genome and transcriptome assemblies of the wild tomato species Solanum chilense.</title>
        <authorList>
            <person name="Stam R."/>
            <person name="Nosenko T."/>
            <person name="Hoerger A.C."/>
            <person name="Stephan W."/>
            <person name="Seidel M.A."/>
            <person name="Kuhn J.M.M."/>
            <person name="Haberer G."/>
            <person name="Tellier A."/>
        </authorList>
    </citation>
    <scope>NUCLEOTIDE SEQUENCE</scope>
    <source>
        <tissue evidence="5">Mature leaves</tissue>
    </source>
</reference>
<dbReference type="Gene3D" id="3.30.70.330">
    <property type="match status" value="1"/>
</dbReference>
<dbReference type="InterPro" id="IPR035979">
    <property type="entry name" value="RBD_domain_sf"/>
</dbReference>
<evidence type="ECO:0000256" key="1">
    <source>
        <dbReference type="ARBA" id="ARBA00004123"/>
    </source>
</evidence>
<feature type="transmembrane region" description="Helical" evidence="3">
    <location>
        <begin position="90"/>
        <end position="108"/>
    </location>
</feature>
<feature type="non-terminal residue" evidence="5">
    <location>
        <position position="1"/>
    </location>
</feature>
<name>A0A6N2CCJ8_SOLCI</name>
<dbReference type="GO" id="GO:0005654">
    <property type="term" value="C:nucleoplasm"/>
    <property type="evidence" value="ECO:0007669"/>
    <property type="project" value="TreeGrafter"/>
</dbReference>
<dbReference type="GO" id="GO:0010468">
    <property type="term" value="P:regulation of gene expression"/>
    <property type="evidence" value="ECO:0007669"/>
    <property type="project" value="TreeGrafter"/>
</dbReference>